<dbReference type="AlphaFoldDB" id="A0A6A6YTY8"/>
<evidence type="ECO:0000313" key="3">
    <source>
        <dbReference type="Proteomes" id="UP000504636"/>
    </source>
</evidence>
<feature type="compositionally biased region" description="Low complexity" evidence="1">
    <location>
        <begin position="144"/>
        <end position="171"/>
    </location>
</feature>
<feature type="compositionally biased region" description="Polar residues" evidence="1">
    <location>
        <begin position="172"/>
        <end position="181"/>
    </location>
</feature>
<reference evidence="4" key="3">
    <citation type="submission" date="2025-04" db="UniProtKB">
        <authorList>
            <consortium name="RefSeq"/>
        </authorList>
    </citation>
    <scope>IDENTIFICATION</scope>
    <source>
        <strain evidence="4">CBS 304.34</strain>
    </source>
</reference>
<dbReference type="RefSeq" id="XP_033578972.1">
    <property type="nucleotide sequence ID" value="XM_033727941.1"/>
</dbReference>
<evidence type="ECO:0000256" key="1">
    <source>
        <dbReference type="SAM" id="MobiDB-lite"/>
    </source>
</evidence>
<keyword evidence="3" id="KW-1185">Reference proteome</keyword>
<dbReference type="EMBL" id="MU003698">
    <property type="protein sequence ID" value="KAF2812008.1"/>
    <property type="molecule type" value="Genomic_DNA"/>
</dbReference>
<feature type="region of interest" description="Disordered" evidence="1">
    <location>
        <begin position="61"/>
        <end position="82"/>
    </location>
</feature>
<accession>A0A6A6YTY8</accession>
<reference evidence="4" key="2">
    <citation type="submission" date="2020-04" db="EMBL/GenBank/DDBJ databases">
        <authorList>
            <consortium name="NCBI Genome Project"/>
        </authorList>
    </citation>
    <scope>NUCLEOTIDE SEQUENCE</scope>
    <source>
        <strain evidence="4">CBS 304.34</strain>
    </source>
</reference>
<sequence>MAEAEEPSQLSGSLQAVLSQWGLPELVHLDLVQERRLRREEAERMIDFVRQDRQTRFGISDVGSLKGNVSQHTPPSPEVAGGNSISTAISKEPTACGATSTLQNQWSIALELFPVYASDEGPSDGKSKVLDGSHTQNHLKDAIPSSNNTSPTNCSSSARSTPPAITPAPASNLTASSPENSSQKHRYSPISRAGTDVTLPWLTTVLRVNDALKRAMDMALPLPVDVTTAANDLAATVANRAKTSTIEACRGHWETSFICDYISRAVDEKMGGLPRGQGKQKQIQMEIIDKIIALSGESSAHTAKTRSRHQLYFQFMSDLRRESPKWAVVYMTDTIRSLLTNSKVDAATLISISKAFGQPILRPIHRLEEEWSGSSR</sequence>
<reference evidence="2 4" key="1">
    <citation type="journal article" date="2020" name="Stud. Mycol.">
        <title>101 Dothideomycetes genomes: a test case for predicting lifestyles and emergence of pathogens.</title>
        <authorList>
            <person name="Haridas S."/>
            <person name="Albert R."/>
            <person name="Binder M."/>
            <person name="Bloem J."/>
            <person name="Labutti K."/>
            <person name="Salamov A."/>
            <person name="Andreopoulos B."/>
            <person name="Baker S."/>
            <person name="Barry K."/>
            <person name="Bills G."/>
            <person name="Bluhm B."/>
            <person name="Cannon C."/>
            <person name="Castanera R."/>
            <person name="Culley D."/>
            <person name="Daum C."/>
            <person name="Ezra D."/>
            <person name="Gonzalez J."/>
            <person name="Henrissat B."/>
            <person name="Kuo A."/>
            <person name="Liang C."/>
            <person name="Lipzen A."/>
            <person name="Lutzoni F."/>
            <person name="Magnuson J."/>
            <person name="Mondo S."/>
            <person name="Nolan M."/>
            <person name="Ohm R."/>
            <person name="Pangilinan J."/>
            <person name="Park H.-J."/>
            <person name="Ramirez L."/>
            <person name="Alfaro M."/>
            <person name="Sun H."/>
            <person name="Tritt A."/>
            <person name="Yoshinaga Y."/>
            <person name="Zwiers L.-H."/>
            <person name="Turgeon B."/>
            <person name="Goodwin S."/>
            <person name="Spatafora J."/>
            <person name="Crous P."/>
            <person name="Grigoriev I."/>
        </authorList>
    </citation>
    <scope>NUCLEOTIDE SEQUENCE</scope>
    <source>
        <strain evidence="2 4">CBS 304.34</strain>
    </source>
</reference>
<feature type="region of interest" description="Disordered" evidence="1">
    <location>
        <begin position="137"/>
        <end position="188"/>
    </location>
</feature>
<organism evidence="2">
    <name type="scientific">Mytilinidion resinicola</name>
    <dbReference type="NCBI Taxonomy" id="574789"/>
    <lineage>
        <taxon>Eukaryota</taxon>
        <taxon>Fungi</taxon>
        <taxon>Dikarya</taxon>
        <taxon>Ascomycota</taxon>
        <taxon>Pezizomycotina</taxon>
        <taxon>Dothideomycetes</taxon>
        <taxon>Pleosporomycetidae</taxon>
        <taxon>Mytilinidiales</taxon>
        <taxon>Mytilinidiaceae</taxon>
        <taxon>Mytilinidion</taxon>
    </lineage>
</organism>
<name>A0A6A6YTY8_9PEZI</name>
<dbReference type="Proteomes" id="UP000504636">
    <property type="component" value="Unplaced"/>
</dbReference>
<proteinExistence type="predicted"/>
<evidence type="ECO:0000313" key="4">
    <source>
        <dbReference type="RefSeq" id="XP_033578972.1"/>
    </source>
</evidence>
<gene>
    <name evidence="2 4" type="ORF">BDZ99DRAFT_569939</name>
</gene>
<dbReference type="GeneID" id="54468834"/>
<evidence type="ECO:0000313" key="2">
    <source>
        <dbReference type="EMBL" id="KAF2812008.1"/>
    </source>
</evidence>
<protein>
    <submittedName>
        <fullName evidence="2 4">Uncharacterized protein</fullName>
    </submittedName>
</protein>